<sequence>MFRTIQAALVATALTLVALVVPAGPAMAASCSTASTQALVGGHRVKIYCGAAGHFDGFGTTLTEANLEALRLYQLYLTYGERCSGSTVGSLVGGRSVSIYCPGRYTDSFGSNLTDAAVEARELVTMRLAGGPNCDGSSVATLVGGYRVTLFCTGRYVRGQGSTLTEAAQIARLTAALG</sequence>
<evidence type="ECO:0000256" key="1">
    <source>
        <dbReference type="SAM" id="SignalP"/>
    </source>
</evidence>
<gene>
    <name evidence="2" type="ORF">Vse01_23480</name>
</gene>
<evidence type="ECO:0000313" key="3">
    <source>
        <dbReference type="Proteomes" id="UP000607311"/>
    </source>
</evidence>
<organism evidence="2 3">
    <name type="scientific">Micromonospora sediminimaris</name>
    <dbReference type="NCBI Taxonomy" id="547162"/>
    <lineage>
        <taxon>Bacteria</taxon>
        <taxon>Bacillati</taxon>
        <taxon>Actinomycetota</taxon>
        <taxon>Actinomycetes</taxon>
        <taxon>Micromonosporales</taxon>
        <taxon>Micromonosporaceae</taxon>
        <taxon>Micromonospora</taxon>
    </lineage>
</organism>
<dbReference type="Proteomes" id="UP000607311">
    <property type="component" value="Unassembled WGS sequence"/>
</dbReference>
<keyword evidence="3" id="KW-1185">Reference proteome</keyword>
<dbReference type="RefSeq" id="WP_093401939.1">
    <property type="nucleotide sequence ID" value="NZ_BOPD01000013.1"/>
</dbReference>
<dbReference type="AlphaFoldDB" id="A0A9W5XJC7"/>
<accession>A0A9W5XJC7</accession>
<name>A0A9W5XJC7_9ACTN</name>
<comment type="caution">
    <text evidence="2">The sequence shown here is derived from an EMBL/GenBank/DDBJ whole genome shotgun (WGS) entry which is preliminary data.</text>
</comment>
<dbReference type="EMBL" id="BOPD01000013">
    <property type="protein sequence ID" value="GIJ33200.1"/>
    <property type="molecule type" value="Genomic_DNA"/>
</dbReference>
<evidence type="ECO:0000313" key="2">
    <source>
        <dbReference type="EMBL" id="GIJ33200.1"/>
    </source>
</evidence>
<keyword evidence="1" id="KW-0732">Signal</keyword>
<dbReference type="PROSITE" id="PS51257">
    <property type="entry name" value="PROKAR_LIPOPROTEIN"/>
    <property type="match status" value="1"/>
</dbReference>
<feature type="signal peptide" evidence="1">
    <location>
        <begin position="1"/>
        <end position="28"/>
    </location>
</feature>
<reference evidence="2" key="1">
    <citation type="submission" date="2021-01" db="EMBL/GenBank/DDBJ databases">
        <title>Whole genome shotgun sequence of Verrucosispora sediminis NBRC 107745.</title>
        <authorList>
            <person name="Komaki H."/>
            <person name="Tamura T."/>
        </authorList>
    </citation>
    <scope>NUCLEOTIDE SEQUENCE</scope>
    <source>
        <strain evidence="2">NBRC 107745</strain>
    </source>
</reference>
<proteinExistence type="predicted"/>
<feature type="chain" id="PRO_5040877945" description="Serine/threonine protein kinase" evidence="1">
    <location>
        <begin position="29"/>
        <end position="178"/>
    </location>
</feature>
<protein>
    <recommendedName>
        <fullName evidence="4">Serine/threonine protein kinase</fullName>
    </recommendedName>
</protein>
<evidence type="ECO:0008006" key="4">
    <source>
        <dbReference type="Google" id="ProtNLM"/>
    </source>
</evidence>